<dbReference type="Proteomes" id="UP001165396">
    <property type="component" value="Unassembled WGS sequence"/>
</dbReference>
<keyword evidence="2" id="KW-0808">Transferase</keyword>
<evidence type="ECO:0000313" key="6">
    <source>
        <dbReference type="Proteomes" id="UP001165396"/>
    </source>
</evidence>
<dbReference type="PANTHER" id="PTHR43085:SF15">
    <property type="entry name" value="2-DEHYDRO-3-DEOXYGLUCONOKINASE"/>
    <property type="match status" value="1"/>
</dbReference>
<gene>
    <name evidence="5" type="ORF">NTA49_10880</name>
</gene>
<dbReference type="PROSITE" id="PS00584">
    <property type="entry name" value="PFKB_KINASES_2"/>
    <property type="match status" value="1"/>
</dbReference>
<evidence type="ECO:0000256" key="1">
    <source>
        <dbReference type="ARBA" id="ARBA00010688"/>
    </source>
</evidence>
<evidence type="ECO:0000313" key="5">
    <source>
        <dbReference type="EMBL" id="MCR8827042.1"/>
    </source>
</evidence>
<dbReference type="RefSeq" id="WP_258294789.1">
    <property type="nucleotide sequence ID" value="NZ_JANKJG010000007.1"/>
</dbReference>
<sequence length="307" mass="32539">MIRGSMKPFSKIACIGEVMIEILGHPSGEARLNVAGDSYNTAVYLAQLARGSDCTVSYVTALGQDTFSQRALHEMQLFGIGTDHIERRCDSNIGLYAIDTDAAGERSFTYWRSESAARTLFSAPGKVTLDVLAQFDMVYLSGISLAILPASVRTALIDALAAYRRSGGLVAYDSNHRPRLWEDAQTAIDVNNAMWGVTDIAVPSVDDEMAIHGDASEAAVLARLKASGVTDGALKRGMAGPYDLTRSTSGLTFAPATRVVDTTAAGDSFNAGYLFARASGADQATALQAGHELASRVIGHKGAIIKI</sequence>
<evidence type="ECO:0000256" key="2">
    <source>
        <dbReference type="ARBA" id="ARBA00022679"/>
    </source>
</evidence>
<dbReference type="Gene3D" id="3.40.1190.20">
    <property type="match status" value="1"/>
</dbReference>
<keyword evidence="3 5" id="KW-0418">Kinase</keyword>
<dbReference type="PANTHER" id="PTHR43085">
    <property type="entry name" value="HEXOKINASE FAMILY MEMBER"/>
    <property type="match status" value="1"/>
</dbReference>
<organism evidence="5 6">
    <name type="scientific">Pseudosulfitobacter koreensis</name>
    <dbReference type="NCBI Taxonomy" id="2968472"/>
    <lineage>
        <taxon>Bacteria</taxon>
        <taxon>Pseudomonadati</taxon>
        <taxon>Pseudomonadota</taxon>
        <taxon>Alphaproteobacteria</taxon>
        <taxon>Rhodobacterales</taxon>
        <taxon>Roseobacteraceae</taxon>
        <taxon>Pseudosulfitobacter</taxon>
    </lineage>
</organism>
<dbReference type="InterPro" id="IPR029056">
    <property type="entry name" value="Ribokinase-like"/>
</dbReference>
<accession>A0ABT1Z1M5</accession>
<dbReference type="Pfam" id="PF00294">
    <property type="entry name" value="PfkB"/>
    <property type="match status" value="1"/>
</dbReference>
<proteinExistence type="inferred from homology"/>
<evidence type="ECO:0000259" key="4">
    <source>
        <dbReference type="Pfam" id="PF00294"/>
    </source>
</evidence>
<evidence type="ECO:0000256" key="3">
    <source>
        <dbReference type="ARBA" id="ARBA00022777"/>
    </source>
</evidence>
<dbReference type="CDD" id="cd01166">
    <property type="entry name" value="KdgK"/>
    <property type="match status" value="1"/>
</dbReference>
<dbReference type="SUPFAM" id="SSF53613">
    <property type="entry name" value="Ribokinase-like"/>
    <property type="match status" value="1"/>
</dbReference>
<dbReference type="EMBL" id="JANKJG010000007">
    <property type="protein sequence ID" value="MCR8827042.1"/>
    <property type="molecule type" value="Genomic_DNA"/>
</dbReference>
<dbReference type="GO" id="GO:0016301">
    <property type="term" value="F:kinase activity"/>
    <property type="evidence" value="ECO:0007669"/>
    <property type="project" value="UniProtKB-KW"/>
</dbReference>
<name>A0ABT1Z1M5_9RHOB</name>
<reference evidence="5" key="1">
    <citation type="submission" date="2022-07" db="EMBL/GenBank/DDBJ databases">
        <title>Pseudosulfitobacter sp. strain AP-MA-4, whole genome sequence.</title>
        <authorList>
            <person name="Jiang Y."/>
        </authorList>
    </citation>
    <scope>NUCLEOTIDE SEQUENCE</scope>
    <source>
        <strain evidence="5">AP-MA-4</strain>
    </source>
</reference>
<dbReference type="InterPro" id="IPR050306">
    <property type="entry name" value="PfkB_Carbo_kinase"/>
</dbReference>
<keyword evidence="6" id="KW-1185">Reference proteome</keyword>
<comment type="caution">
    <text evidence="5">The sequence shown here is derived from an EMBL/GenBank/DDBJ whole genome shotgun (WGS) entry which is preliminary data.</text>
</comment>
<dbReference type="InterPro" id="IPR002173">
    <property type="entry name" value="Carboh/pur_kinase_PfkB_CS"/>
</dbReference>
<dbReference type="InterPro" id="IPR011611">
    <property type="entry name" value="PfkB_dom"/>
</dbReference>
<protein>
    <submittedName>
        <fullName evidence="5">Sugar kinase</fullName>
    </submittedName>
</protein>
<comment type="similarity">
    <text evidence="1">Belongs to the carbohydrate kinase PfkB family.</text>
</comment>
<feature type="domain" description="Carbohydrate kinase PfkB" evidence="4">
    <location>
        <begin position="11"/>
        <end position="305"/>
    </location>
</feature>